<keyword evidence="6" id="KW-1185">Reference proteome</keyword>
<dbReference type="SUPFAM" id="SSF50978">
    <property type="entry name" value="WD40 repeat-like"/>
    <property type="match status" value="1"/>
</dbReference>
<dbReference type="InterPro" id="IPR015943">
    <property type="entry name" value="WD40/YVTN_repeat-like_dom_sf"/>
</dbReference>
<proteinExistence type="inferred from homology"/>
<dbReference type="AlphaFoldDB" id="A0A2U1LHS0"/>
<dbReference type="PANTHER" id="PTHR11227">
    <property type="entry name" value="WD-REPEAT PROTEIN INTERACTING WITH PHOSPHOINOSIDES WIPI -RELATED"/>
    <property type="match status" value="1"/>
</dbReference>
<name>A0A2U1LHS0_ARTAN</name>
<reference evidence="5 6" key="1">
    <citation type="journal article" date="2018" name="Mol. Plant">
        <title>The genome of Artemisia annua provides insight into the evolution of Asteraceae family and artemisinin biosynthesis.</title>
        <authorList>
            <person name="Shen Q."/>
            <person name="Zhang L."/>
            <person name="Liao Z."/>
            <person name="Wang S."/>
            <person name="Yan T."/>
            <person name="Shi P."/>
            <person name="Liu M."/>
            <person name="Fu X."/>
            <person name="Pan Q."/>
            <person name="Wang Y."/>
            <person name="Lv Z."/>
            <person name="Lu X."/>
            <person name="Zhang F."/>
            <person name="Jiang W."/>
            <person name="Ma Y."/>
            <person name="Chen M."/>
            <person name="Hao X."/>
            <person name="Li L."/>
            <person name="Tang Y."/>
            <person name="Lv G."/>
            <person name="Zhou Y."/>
            <person name="Sun X."/>
            <person name="Brodelius P.E."/>
            <person name="Rose J.K.C."/>
            <person name="Tang K."/>
        </authorList>
    </citation>
    <scope>NUCLEOTIDE SEQUENCE [LARGE SCALE GENOMIC DNA]</scope>
    <source>
        <strain evidence="6">cv. Huhao1</strain>
        <tissue evidence="5">Leaf</tissue>
    </source>
</reference>
<accession>A0A2U1LHS0</accession>
<organism evidence="5 6">
    <name type="scientific">Artemisia annua</name>
    <name type="common">Sweet wormwood</name>
    <dbReference type="NCBI Taxonomy" id="35608"/>
    <lineage>
        <taxon>Eukaryota</taxon>
        <taxon>Viridiplantae</taxon>
        <taxon>Streptophyta</taxon>
        <taxon>Embryophyta</taxon>
        <taxon>Tracheophyta</taxon>
        <taxon>Spermatophyta</taxon>
        <taxon>Magnoliopsida</taxon>
        <taxon>eudicotyledons</taxon>
        <taxon>Gunneridae</taxon>
        <taxon>Pentapetalae</taxon>
        <taxon>asterids</taxon>
        <taxon>campanulids</taxon>
        <taxon>Asterales</taxon>
        <taxon>Asteraceae</taxon>
        <taxon>Asteroideae</taxon>
        <taxon>Anthemideae</taxon>
        <taxon>Artemisiinae</taxon>
        <taxon>Artemisia</taxon>
    </lineage>
</organism>
<dbReference type="GO" id="GO:0034045">
    <property type="term" value="C:phagophore assembly site membrane"/>
    <property type="evidence" value="ECO:0007669"/>
    <property type="project" value="UniProtKB-SubCell"/>
</dbReference>
<comment type="subcellular location">
    <subcellularLocation>
        <location evidence="1">Preautophagosomal structure membrane</location>
        <topology evidence="1">Peripheral membrane protein</topology>
    </subcellularLocation>
</comment>
<dbReference type="Pfam" id="PF21032">
    <property type="entry name" value="PROPPIN"/>
    <property type="match status" value="1"/>
</dbReference>
<keyword evidence="2" id="KW-0853">WD repeat</keyword>
<dbReference type="Proteomes" id="UP000245207">
    <property type="component" value="Unassembled WGS sequence"/>
</dbReference>
<dbReference type="OrthoDB" id="767661at2759"/>
<dbReference type="EMBL" id="PKPP01009318">
    <property type="protein sequence ID" value="PWA48543.1"/>
    <property type="molecule type" value="Genomic_DNA"/>
</dbReference>
<keyword evidence="3" id="KW-0677">Repeat</keyword>
<dbReference type="STRING" id="35608.A0A2U1LHS0"/>
<dbReference type="InterPro" id="IPR048720">
    <property type="entry name" value="PROPPIN"/>
</dbReference>
<protein>
    <submittedName>
        <fullName evidence="5">Autophagy-related protein 18a</fullName>
    </submittedName>
</protein>
<dbReference type="InterPro" id="IPR001680">
    <property type="entry name" value="WD40_rpt"/>
</dbReference>
<dbReference type="InterPro" id="IPR036322">
    <property type="entry name" value="WD40_repeat_dom_sf"/>
</dbReference>
<evidence type="ECO:0000256" key="2">
    <source>
        <dbReference type="ARBA" id="ARBA00022574"/>
    </source>
</evidence>
<comment type="caution">
    <text evidence="5">The sequence shown here is derived from an EMBL/GenBank/DDBJ whole genome shotgun (WGS) entry which is preliminary data.</text>
</comment>
<comment type="similarity">
    <text evidence="4">Belongs to the WD repeat PROPPIN family.</text>
</comment>
<evidence type="ECO:0000256" key="3">
    <source>
        <dbReference type="ARBA" id="ARBA00022737"/>
    </source>
</evidence>
<gene>
    <name evidence="5" type="ORF">CTI12_AA491570</name>
</gene>
<dbReference type="Gene3D" id="2.130.10.10">
    <property type="entry name" value="YVTN repeat-like/Quinoprotein amine dehydrogenase"/>
    <property type="match status" value="1"/>
</dbReference>
<evidence type="ECO:0000256" key="1">
    <source>
        <dbReference type="ARBA" id="ARBA00004623"/>
    </source>
</evidence>
<evidence type="ECO:0000313" key="5">
    <source>
        <dbReference type="EMBL" id="PWA48543.1"/>
    </source>
</evidence>
<dbReference type="SMART" id="SM00320">
    <property type="entry name" value="WD40"/>
    <property type="match status" value="2"/>
</dbReference>
<evidence type="ECO:0000256" key="4">
    <source>
        <dbReference type="ARBA" id="ARBA00025740"/>
    </source>
</evidence>
<evidence type="ECO:0000313" key="6">
    <source>
        <dbReference type="Proteomes" id="UP000245207"/>
    </source>
</evidence>
<sequence length="449" mass="50819">MDSSLRIVTIGKGRSGSVEWMGNAALCNILALVGGGDKPHYAPNKVMIWDDHKSTCIGELSFRSEVKRIETFTNPKGMCEVTQCRGSGGGGGGDMVLVCLGLRKGEIRVESYGVRKSRVVVAHESRIACFKLARDGGIVATASITGTLVRVWDRRDGSLLQEVRRGADRVEIYSLAFSSTNKWLAVSSDKGTVHVFSLKPCQRSHIIDNTSDSLDQFHTGDSQESYDEQPFVHMLDNVSRGTKQKWVKPEQDNRAVLLIKKYTQRLGTLAALELFLSPHKMGVKELNTIIECCIEMARDADDKDVALKEFHMAYMVFELMRNCGFETAEETYGPFFMFIIDMRMVEVFYFFHNKIKKENPKSLSRLAYYEMLLWIKVESYLAALCEGDRREEALMLTETLDIKKVPSKERMERIFKSLGRLLLESQAKKFILELKTNEQGILRVLAYKA</sequence>